<evidence type="ECO:0000313" key="4">
    <source>
        <dbReference type="Proteomes" id="UP000217838"/>
    </source>
</evidence>
<dbReference type="Pfam" id="PF01878">
    <property type="entry name" value="EVE"/>
    <property type="match status" value="1"/>
</dbReference>
<organism evidence="3 4">
    <name type="scientific">Aerophobetes bacterium</name>
    <dbReference type="NCBI Taxonomy" id="2030807"/>
    <lineage>
        <taxon>Bacteria</taxon>
        <taxon>Candidatus Aerophobota</taxon>
    </lineage>
</organism>
<gene>
    <name evidence="3" type="ORF">COB11_01395</name>
</gene>
<comment type="similarity">
    <text evidence="1">Belongs to the UPF0310 family.</text>
</comment>
<evidence type="ECO:0000313" key="3">
    <source>
        <dbReference type="EMBL" id="PCI95730.1"/>
    </source>
</evidence>
<name>A0A2A4YM90_UNCAE</name>
<dbReference type="CDD" id="cd21132">
    <property type="entry name" value="EVE-like"/>
    <property type="match status" value="1"/>
</dbReference>
<dbReference type="Gene3D" id="3.10.590.10">
    <property type="entry name" value="ph1033 like domains"/>
    <property type="match status" value="1"/>
</dbReference>
<dbReference type="Proteomes" id="UP000217838">
    <property type="component" value="Unassembled WGS sequence"/>
</dbReference>
<evidence type="ECO:0000259" key="2">
    <source>
        <dbReference type="Pfam" id="PF01878"/>
    </source>
</evidence>
<protein>
    <recommendedName>
        <fullName evidence="1">UPF0310 protein COB11_01395</fullName>
    </recommendedName>
</protein>
<reference evidence="4" key="1">
    <citation type="submission" date="2017-08" db="EMBL/GenBank/DDBJ databases">
        <title>A dynamic microbial community with high functional redundancy inhabits the cold, oxic subseafloor aquifer.</title>
        <authorList>
            <person name="Tully B.J."/>
            <person name="Wheat C.G."/>
            <person name="Glazer B.T."/>
            <person name="Huber J.A."/>
        </authorList>
    </citation>
    <scope>NUCLEOTIDE SEQUENCE [LARGE SCALE GENOMIC DNA]</scope>
</reference>
<dbReference type="HAMAP" id="MF_00771">
    <property type="entry name" value="UPF0310"/>
    <property type="match status" value="1"/>
</dbReference>
<dbReference type="InterPro" id="IPR022996">
    <property type="entry name" value="UPF0310"/>
</dbReference>
<dbReference type="InterPro" id="IPR015947">
    <property type="entry name" value="PUA-like_sf"/>
</dbReference>
<dbReference type="SUPFAM" id="SSF88697">
    <property type="entry name" value="PUA domain-like"/>
    <property type="match status" value="1"/>
</dbReference>
<sequence>MTKYFIGVVSKSHVDKGVTIGIAQLCHGKKAPLAKMQKGDVLIYYSPKTDMHEGIPYQKFTAIGTVRTGDVYTYDMGNGFIPYRMDIDYIPCTEACIHALKDQFDFIENPKYWGYKFRFGHFEISEHDFKLIANAMEAQV</sequence>
<feature type="domain" description="EVE" evidence="2">
    <location>
        <begin position="3"/>
        <end position="134"/>
    </location>
</feature>
<proteinExistence type="inferred from homology"/>
<comment type="caution">
    <text evidence="3">The sequence shown here is derived from an EMBL/GenBank/DDBJ whole genome shotgun (WGS) entry which is preliminary data.</text>
</comment>
<accession>A0A2A4YM90</accession>
<dbReference type="EMBL" id="NVUU01000010">
    <property type="protein sequence ID" value="PCI95730.1"/>
    <property type="molecule type" value="Genomic_DNA"/>
</dbReference>
<dbReference type="AlphaFoldDB" id="A0A2A4YM90"/>
<dbReference type="InterPro" id="IPR002740">
    <property type="entry name" value="EVE_domain"/>
</dbReference>
<dbReference type="NCBIfam" id="NF002616">
    <property type="entry name" value="PRK02268.1-2"/>
    <property type="match status" value="1"/>
</dbReference>
<evidence type="ECO:0000256" key="1">
    <source>
        <dbReference type="HAMAP-Rule" id="MF_00771"/>
    </source>
</evidence>